<evidence type="ECO:0000313" key="7">
    <source>
        <dbReference type="EMBL" id="PSN93422.1"/>
    </source>
</evidence>
<dbReference type="Pfam" id="PF02746">
    <property type="entry name" value="MR_MLE_N"/>
    <property type="match status" value="1"/>
</dbReference>
<feature type="domain" description="Mandelate racemase/muconate lactonizing enzyme C-terminal" evidence="6">
    <location>
        <begin position="138"/>
        <end position="230"/>
    </location>
</feature>
<dbReference type="EMBL" id="NEXH01000049">
    <property type="protein sequence ID" value="PSN93422.1"/>
    <property type="molecule type" value="Genomic_DNA"/>
</dbReference>
<dbReference type="AlphaFoldDB" id="A0A2R6B4B7"/>
<evidence type="ECO:0000256" key="2">
    <source>
        <dbReference type="ARBA" id="ARBA00022723"/>
    </source>
</evidence>
<accession>A0A2R6B4B7</accession>
<comment type="cofactor">
    <cofactor evidence="1">
        <name>a divalent metal cation</name>
        <dbReference type="ChEBI" id="CHEBI:60240"/>
    </cofactor>
</comment>
<dbReference type="InterPro" id="IPR013342">
    <property type="entry name" value="Mandelate_racemase_C"/>
</dbReference>
<dbReference type="InterPro" id="IPR010197">
    <property type="entry name" value="OSBS/NAAAR"/>
</dbReference>
<dbReference type="UniPathway" id="UPA00079"/>
<evidence type="ECO:0000256" key="5">
    <source>
        <dbReference type="ARBA" id="ARBA00029491"/>
    </source>
</evidence>
<dbReference type="SFLD" id="SFLDG00180">
    <property type="entry name" value="muconate_cycloisomerase"/>
    <property type="match status" value="1"/>
</dbReference>
<evidence type="ECO:0000259" key="6">
    <source>
        <dbReference type="SMART" id="SM00922"/>
    </source>
</evidence>
<dbReference type="SFLD" id="SFLDF00009">
    <property type="entry name" value="o-succinylbenzoate_synthase"/>
    <property type="match status" value="1"/>
</dbReference>
<dbReference type="GO" id="GO:0016854">
    <property type="term" value="F:racemase and epimerase activity"/>
    <property type="evidence" value="ECO:0007669"/>
    <property type="project" value="UniProtKB-ARBA"/>
</dbReference>
<dbReference type="InterPro" id="IPR013341">
    <property type="entry name" value="Mandelate_racemase_N_dom"/>
</dbReference>
<dbReference type="Gene3D" id="3.30.390.10">
    <property type="entry name" value="Enolase-like, N-terminal domain"/>
    <property type="match status" value="1"/>
</dbReference>
<dbReference type="InterPro" id="IPR029017">
    <property type="entry name" value="Enolase-like_N"/>
</dbReference>
<dbReference type="Gene3D" id="3.20.20.120">
    <property type="entry name" value="Enolase-like C-terminal domain"/>
    <property type="match status" value="1"/>
</dbReference>
<dbReference type="Pfam" id="PF13378">
    <property type="entry name" value="MR_MLE_C"/>
    <property type="match status" value="1"/>
</dbReference>
<keyword evidence="3" id="KW-0460">Magnesium</keyword>
<dbReference type="GO" id="GO:0046872">
    <property type="term" value="F:metal ion binding"/>
    <property type="evidence" value="ECO:0007669"/>
    <property type="project" value="UniProtKB-KW"/>
</dbReference>
<dbReference type="PANTHER" id="PTHR48073">
    <property type="entry name" value="O-SUCCINYLBENZOATE SYNTHASE-RELATED"/>
    <property type="match status" value="1"/>
</dbReference>
<dbReference type="Proteomes" id="UP000241284">
    <property type="component" value="Unassembled WGS sequence"/>
</dbReference>
<evidence type="ECO:0000313" key="8">
    <source>
        <dbReference type="Proteomes" id="UP000241284"/>
    </source>
</evidence>
<dbReference type="CDD" id="cd03317">
    <property type="entry name" value="NAAAR"/>
    <property type="match status" value="1"/>
</dbReference>
<comment type="caution">
    <text evidence="7">The sequence shown here is derived from an EMBL/GenBank/DDBJ whole genome shotgun (WGS) entry which is preliminary data.</text>
</comment>
<proteinExistence type="predicted"/>
<sequence>MKPRLSCFEVVLPFKVPFTTSFGTQSERHALLFRLEADGVVAYSECVTDVGPHYSYEDNYTAMHIIREYLAKFVEDLPVPKVFLERSEAVKGHNMAKAALEMLLWDYHSKLSGKPIHEYMGGSKGYADVGISIGMDKVEKVVARVGEAIQRGYRRVKVKIERGREHEILGAIREVYPEIPLTADANCDYRIKDIEILKSLDRYNLVYLEQPLDHDDLVDHAKLRKQISTPICLDESITSPDKARKAFEIGAADVVNIKPGRVGGFTNSLEIARIARDQGGHVWVGGMLETGIGRAFNVALASHSLVDYPGDTSPNDKYFEQDIVKNPFKMIDGRIKPNTGPGIGVDVDLDYLIKVSIKMTRIV</sequence>
<dbReference type="NCBIfam" id="TIGR01928">
    <property type="entry name" value="menC_lowGC_arch"/>
    <property type="match status" value="1"/>
</dbReference>
<dbReference type="GO" id="GO:0043748">
    <property type="term" value="F:O-succinylbenzoate synthase activity"/>
    <property type="evidence" value="ECO:0007669"/>
    <property type="project" value="UniProtKB-EC"/>
</dbReference>
<dbReference type="InterPro" id="IPR029065">
    <property type="entry name" value="Enolase_C-like"/>
</dbReference>
<dbReference type="SMART" id="SM00922">
    <property type="entry name" value="MR_MLE"/>
    <property type="match status" value="1"/>
</dbReference>
<dbReference type="SUPFAM" id="SSF51604">
    <property type="entry name" value="Enolase C-terminal domain-like"/>
    <property type="match status" value="1"/>
</dbReference>
<dbReference type="GO" id="GO:0009234">
    <property type="term" value="P:menaquinone biosynthetic process"/>
    <property type="evidence" value="ECO:0007669"/>
    <property type="project" value="UniProtKB-UniPathway"/>
</dbReference>
<organism evidence="7 8">
    <name type="scientific">Candidatus Marsarchaeota G2 archaeon ECH_B_2</name>
    <dbReference type="NCBI Taxonomy" id="1978160"/>
    <lineage>
        <taxon>Archaea</taxon>
        <taxon>Candidatus Marsarchaeota</taxon>
        <taxon>Candidatus Marsarchaeota group 2</taxon>
    </lineage>
</organism>
<protein>
    <recommendedName>
        <fullName evidence="5">o-succinylbenzoate synthase</fullName>
        <ecNumber evidence="5">4.2.1.113</ecNumber>
    </recommendedName>
</protein>
<reference evidence="7 8" key="1">
    <citation type="submission" date="2017-04" db="EMBL/GenBank/DDBJ databases">
        <title>Novel microbial lineages endemic to geothermal iron-oxide mats fill important gaps in the evolutionary history of Archaea.</title>
        <authorList>
            <person name="Jay Z.J."/>
            <person name="Beam J.P."/>
            <person name="Dlakic M."/>
            <person name="Rusch D.B."/>
            <person name="Kozubal M.A."/>
            <person name="Inskeep W.P."/>
        </authorList>
    </citation>
    <scope>NUCLEOTIDE SEQUENCE [LARGE SCALE GENOMIC DNA]</scope>
    <source>
        <strain evidence="7">ECH_B_2</strain>
    </source>
</reference>
<gene>
    <name evidence="7" type="ORF">B9Q06_12000</name>
</gene>
<dbReference type="UniPathway" id="UPA01057">
    <property type="reaction ID" value="UER00165"/>
</dbReference>
<evidence type="ECO:0000256" key="4">
    <source>
        <dbReference type="ARBA" id="ARBA00023239"/>
    </source>
</evidence>
<dbReference type="SFLD" id="SFLDS00001">
    <property type="entry name" value="Enolase"/>
    <property type="match status" value="1"/>
</dbReference>
<keyword evidence="4" id="KW-0456">Lyase</keyword>
<dbReference type="PANTHER" id="PTHR48073:SF5">
    <property type="entry name" value="O-SUCCINYLBENZOATE SYNTHASE"/>
    <property type="match status" value="1"/>
</dbReference>
<dbReference type="SUPFAM" id="SSF54826">
    <property type="entry name" value="Enolase N-terminal domain-like"/>
    <property type="match status" value="1"/>
</dbReference>
<evidence type="ECO:0000256" key="1">
    <source>
        <dbReference type="ARBA" id="ARBA00001968"/>
    </source>
</evidence>
<evidence type="ECO:0000256" key="3">
    <source>
        <dbReference type="ARBA" id="ARBA00022842"/>
    </source>
</evidence>
<name>A0A2R6B4B7_9ARCH</name>
<dbReference type="InterPro" id="IPR036849">
    <property type="entry name" value="Enolase-like_C_sf"/>
</dbReference>
<keyword evidence="2" id="KW-0479">Metal-binding</keyword>
<dbReference type="EC" id="4.2.1.113" evidence="5"/>